<sequence>MQVNWHWHGERFSGPAEALDPYTNLHVGAAILRGHFEASGDWLTATGLYHSPSDAAAAAAHRERVRTHLQSLR</sequence>
<reference evidence="1 2" key="1">
    <citation type="submission" date="2016-10" db="EMBL/GenBank/DDBJ databases">
        <authorList>
            <person name="de Groot N.N."/>
        </authorList>
    </citation>
    <scope>NUCLEOTIDE SEQUENCE [LARGE SCALE GENOMIC DNA]</scope>
    <source>
        <strain evidence="1 2">CGMCC 1.6291</strain>
    </source>
</reference>
<proteinExistence type="predicted"/>
<name>A0A1H8T2R8_9GAMM</name>
<dbReference type="AlphaFoldDB" id="A0A1H8T2R8"/>
<evidence type="ECO:0008006" key="3">
    <source>
        <dbReference type="Google" id="ProtNLM"/>
    </source>
</evidence>
<dbReference type="EMBL" id="FOEG01000003">
    <property type="protein sequence ID" value="SEO85085.1"/>
    <property type="molecule type" value="Genomic_DNA"/>
</dbReference>
<evidence type="ECO:0000313" key="1">
    <source>
        <dbReference type="EMBL" id="SEO85085.1"/>
    </source>
</evidence>
<organism evidence="1 2">
    <name type="scientific">Aquisalimonas asiatica</name>
    <dbReference type="NCBI Taxonomy" id="406100"/>
    <lineage>
        <taxon>Bacteria</taxon>
        <taxon>Pseudomonadati</taxon>
        <taxon>Pseudomonadota</taxon>
        <taxon>Gammaproteobacteria</taxon>
        <taxon>Chromatiales</taxon>
        <taxon>Ectothiorhodospiraceae</taxon>
        <taxon>Aquisalimonas</taxon>
    </lineage>
</organism>
<dbReference type="InterPro" id="IPR023346">
    <property type="entry name" value="Lysozyme-like_dom_sf"/>
</dbReference>
<gene>
    <name evidence="1" type="ORF">SAMN04488052_103370</name>
</gene>
<accession>A0A1H8T2R8</accession>
<dbReference type="Proteomes" id="UP000199657">
    <property type="component" value="Unassembled WGS sequence"/>
</dbReference>
<evidence type="ECO:0000313" key="2">
    <source>
        <dbReference type="Proteomes" id="UP000199657"/>
    </source>
</evidence>
<keyword evidence="2" id="KW-1185">Reference proteome</keyword>
<dbReference type="SUPFAM" id="SSF53955">
    <property type="entry name" value="Lysozyme-like"/>
    <property type="match status" value="1"/>
</dbReference>
<protein>
    <recommendedName>
        <fullName evidence="3">Transglycosylase SLT domain-containing protein</fullName>
    </recommendedName>
</protein>
<dbReference type="STRING" id="406100.SAMN04488052_103370"/>